<reference evidence="1" key="1">
    <citation type="submission" date="2016-10" db="EMBL/GenBank/DDBJ databases">
        <authorList>
            <person name="de Groot N.N."/>
        </authorList>
    </citation>
    <scope>NUCLEOTIDE SEQUENCE</scope>
</reference>
<name>A0A1W1BP61_9ZZZZ</name>
<organism evidence="1">
    <name type="scientific">hydrothermal vent metagenome</name>
    <dbReference type="NCBI Taxonomy" id="652676"/>
    <lineage>
        <taxon>unclassified sequences</taxon>
        <taxon>metagenomes</taxon>
        <taxon>ecological metagenomes</taxon>
    </lineage>
</organism>
<dbReference type="InterPro" id="IPR036412">
    <property type="entry name" value="HAD-like_sf"/>
</dbReference>
<dbReference type="EMBL" id="FPHC01000037">
    <property type="protein sequence ID" value="SFV55329.1"/>
    <property type="molecule type" value="Genomic_DNA"/>
</dbReference>
<protein>
    <submittedName>
        <fullName evidence="1">HAD family hydrolase, a</fullName>
    </submittedName>
</protein>
<dbReference type="InterPro" id="IPR023214">
    <property type="entry name" value="HAD_sf"/>
</dbReference>
<dbReference type="SUPFAM" id="SSF56784">
    <property type="entry name" value="HAD-like"/>
    <property type="match status" value="1"/>
</dbReference>
<sequence>MRVDIPNYKRLEIQDIVCDYNGTIAKDGILLPRVAEIFERLQKEFRLHVITADTFGSVQKQLDDFDIEIKILKSSDHTQEKAEYIKSLGAENSIALGNGNNDQEMLKAAQIGIAILGDEGCSRDAMMSADIVSHDISDALMLFLEPKRLIATLRR</sequence>
<dbReference type="GO" id="GO:0016787">
    <property type="term" value="F:hydrolase activity"/>
    <property type="evidence" value="ECO:0007669"/>
    <property type="project" value="UniProtKB-KW"/>
</dbReference>
<evidence type="ECO:0000313" key="1">
    <source>
        <dbReference type="EMBL" id="SFV55329.1"/>
    </source>
</evidence>
<proteinExistence type="predicted"/>
<gene>
    <name evidence="1" type="ORF">MNB_SV-6-1921</name>
</gene>
<dbReference type="Pfam" id="PF08282">
    <property type="entry name" value="Hydrolase_3"/>
    <property type="match status" value="1"/>
</dbReference>
<accession>A0A1W1BP61</accession>
<keyword evidence="1" id="KW-0378">Hydrolase</keyword>
<dbReference type="AlphaFoldDB" id="A0A1W1BP61"/>
<dbReference type="Gene3D" id="3.40.50.1000">
    <property type="entry name" value="HAD superfamily/HAD-like"/>
    <property type="match status" value="1"/>
</dbReference>